<feature type="domain" description="Cytochrome c" evidence="5">
    <location>
        <begin position="31"/>
        <end position="110"/>
    </location>
</feature>
<evidence type="ECO:0000256" key="3">
    <source>
        <dbReference type="ARBA" id="ARBA00023004"/>
    </source>
</evidence>
<sequence>MKAGQGALFAAGVAALIGLAAGPGRSQTFAATGKTAPQVVAETCSGCHGADLSGGRAPNLRSAAFLSGHSDDQLRTIVANGVPGTEMPAFKDMLSSEEIARLVAFMRTPAKAKFEAPPYVADPDGQVVHGRKQTFRVQVLARGFEVPWGLAFLPDGRLLITERRGALRIIDRQGHLLPDPVAGTPRPWVRQDAGMLDVAVHSGWVYLAYTEAAPGYSGPVTATESPPSMTVLIRGKLDAHNRWGQTQELFRAPTALYTPSGSHYGTRFLFDGRGHVFFSLGDRGDMRNAQRLDTPLGKIHRINEDGTVPRDNPFVGRPGAVPTIWSYGHRNPEGLAFDPRTGLLWESEHGPEGGDEINVIEKGHDYGWGVVSMGRQPGITLQSAPGMDPPIAYYTPAIAPSGIAFYTGTRFPGWKNSLFVAGLVGQQLRRLEVNGRQIVSQEVVFNQFGRVRAIAQGPDGLLYLLLQAPTGRGTGILVSDPSPGIVVRLLPVTNNGN</sequence>
<proteinExistence type="predicted"/>
<dbReference type="Pfam" id="PF07995">
    <property type="entry name" value="GSDH"/>
    <property type="match status" value="1"/>
</dbReference>
<evidence type="ECO:0000313" key="6">
    <source>
        <dbReference type="EMBL" id="MFD1611175.1"/>
    </source>
</evidence>
<keyword evidence="2 4" id="KW-0479">Metal-binding</keyword>
<dbReference type="Gene3D" id="1.10.760.10">
    <property type="entry name" value="Cytochrome c-like domain"/>
    <property type="match status" value="1"/>
</dbReference>
<dbReference type="PANTHER" id="PTHR19328:SF75">
    <property type="entry name" value="ALDOSE SUGAR DEHYDROGENASE YLII"/>
    <property type="match status" value="1"/>
</dbReference>
<reference evidence="7" key="1">
    <citation type="journal article" date="2019" name="Int. J. Syst. Evol. Microbiol.">
        <title>The Global Catalogue of Microorganisms (GCM) 10K type strain sequencing project: providing services to taxonomists for standard genome sequencing and annotation.</title>
        <authorList>
            <consortium name="The Broad Institute Genomics Platform"/>
            <consortium name="The Broad Institute Genome Sequencing Center for Infectious Disease"/>
            <person name="Wu L."/>
            <person name="Ma J."/>
        </authorList>
    </citation>
    <scope>NUCLEOTIDE SEQUENCE [LARGE SCALE GENOMIC DNA]</scope>
    <source>
        <strain evidence="7">CGMCC 1.16275</strain>
    </source>
</reference>
<evidence type="ECO:0000256" key="2">
    <source>
        <dbReference type="ARBA" id="ARBA00022723"/>
    </source>
</evidence>
<evidence type="ECO:0000256" key="4">
    <source>
        <dbReference type="PROSITE-ProRule" id="PRU00433"/>
    </source>
</evidence>
<keyword evidence="1 4" id="KW-0349">Heme</keyword>
<keyword evidence="3 4" id="KW-0408">Iron</keyword>
<dbReference type="Pfam" id="PF13442">
    <property type="entry name" value="Cytochrome_CBB3"/>
    <property type="match status" value="1"/>
</dbReference>
<name>A0ABW4I1N7_9SPHN</name>
<dbReference type="InterPro" id="IPR012938">
    <property type="entry name" value="Glc/Sorbosone_DH"/>
</dbReference>
<protein>
    <submittedName>
        <fullName evidence="6">PQQ-dependent sugar dehydrogenase</fullName>
    </submittedName>
</protein>
<gene>
    <name evidence="6" type="ORF">ACFSCW_05095</name>
</gene>
<evidence type="ECO:0000313" key="7">
    <source>
        <dbReference type="Proteomes" id="UP001597115"/>
    </source>
</evidence>
<dbReference type="InterPro" id="IPR011042">
    <property type="entry name" value="6-blade_b-propeller_TolB-like"/>
</dbReference>
<comment type="caution">
    <text evidence="6">The sequence shown here is derived from an EMBL/GenBank/DDBJ whole genome shotgun (WGS) entry which is preliminary data.</text>
</comment>
<dbReference type="InterPro" id="IPR011041">
    <property type="entry name" value="Quinoprot_gluc/sorb_DH_b-prop"/>
</dbReference>
<dbReference type="PROSITE" id="PS51007">
    <property type="entry name" value="CYTC"/>
    <property type="match status" value="1"/>
</dbReference>
<dbReference type="Gene3D" id="2.120.10.30">
    <property type="entry name" value="TolB, C-terminal domain"/>
    <property type="match status" value="1"/>
</dbReference>
<dbReference type="RefSeq" id="WP_380887545.1">
    <property type="nucleotide sequence ID" value="NZ_JBHUDY010000001.1"/>
</dbReference>
<keyword evidence="7" id="KW-1185">Reference proteome</keyword>
<dbReference type="Proteomes" id="UP001597115">
    <property type="component" value="Unassembled WGS sequence"/>
</dbReference>
<evidence type="ECO:0000259" key="5">
    <source>
        <dbReference type="PROSITE" id="PS51007"/>
    </source>
</evidence>
<dbReference type="PANTHER" id="PTHR19328">
    <property type="entry name" value="HEDGEHOG-INTERACTING PROTEIN"/>
    <property type="match status" value="1"/>
</dbReference>
<accession>A0ABW4I1N7</accession>
<dbReference type="InterPro" id="IPR036909">
    <property type="entry name" value="Cyt_c-like_dom_sf"/>
</dbReference>
<organism evidence="6 7">
    <name type="scientific">Sphingomonas tabacisoli</name>
    <dbReference type="NCBI Taxonomy" id="2249466"/>
    <lineage>
        <taxon>Bacteria</taxon>
        <taxon>Pseudomonadati</taxon>
        <taxon>Pseudomonadota</taxon>
        <taxon>Alphaproteobacteria</taxon>
        <taxon>Sphingomonadales</taxon>
        <taxon>Sphingomonadaceae</taxon>
        <taxon>Sphingomonas</taxon>
    </lineage>
</organism>
<dbReference type="SUPFAM" id="SSF50952">
    <property type="entry name" value="Soluble quinoprotein glucose dehydrogenase"/>
    <property type="match status" value="1"/>
</dbReference>
<evidence type="ECO:0000256" key="1">
    <source>
        <dbReference type="ARBA" id="ARBA00022617"/>
    </source>
</evidence>
<dbReference type="SUPFAM" id="SSF46626">
    <property type="entry name" value="Cytochrome c"/>
    <property type="match status" value="1"/>
</dbReference>
<dbReference type="EMBL" id="JBHUDY010000001">
    <property type="protein sequence ID" value="MFD1611175.1"/>
    <property type="molecule type" value="Genomic_DNA"/>
</dbReference>
<dbReference type="InterPro" id="IPR009056">
    <property type="entry name" value="Cyt_c-like_dom"/>
</dbReference>